<evidence type="ECO:0000313" key="1">
    <source>
        <dbReference type="EMBL" id="QPG51186.1"/>
    </source>
</evidence>
<evidence type="ECO:0000313" key="2">
    <source>
        <dbReference type="Proteomes" id="UP000594632"/>
    </source>
</evidence>
<dbReference type="Proteomes" id="UP000594632">
    <property type="component" value="Chromosome"/>
</dbReference>
<dbReference type="AlphaFoldDB" id="A0A7S9IL52"/>
<reference evidence="1 2" key="1">
    <citation type="journal article" date="2020" name="Nat. Commun.">
        <title>The structures of two archaeal type IV pili illuminate evolutionary relationships.</title>
        <authorList>
            <person name="Wang F."/>
            <person name="Baquero D.P."/>
            <person name="Su Z."/>
            <person name="Beltran L.C."/>
            <person name="Prangishvili D."/>
            <person name="Krupovic M."/>
            <person name="Egelman E.H."/>
        </authorList>
    </citation>
    <scope>NUCLEOTIDE SEQUENCE [LARGE SCALE GENOMIC DNA]</scope>
    <source>
        <strain evidence="1 2">POZ149</strain>
    </source>
</reference>
<gene>
    <name evidence="1" type="ORF">HFC64_16375</name>
</gene>
<dbReference type="EMBL" id="CP050869">
    <property type="protein sequence ID" value="QPG51186.1"/>
    <property type="molecule type" value="Genomic_DNA"/>
</dbReference>
<organism evidence="1 2">
    <name type="scientific">Saccharolobus solfataricus</name>
    <name type="common">Sulfolobus solfataricus</name>
    <dbReference type="NCBI Taxonomy" id="2287"/>
    <lineage>
        <taxon>Archaea</taxon>
        <taxon>Thermoproteota</taxon>
        <taxon>Thermoprotei</taxon>
        <taxon>Sulfolobales</taxon>
        <taxon>Sulfolobaceae</taxon>
        <taxon>Saccharolobus</taxon>
    </lineage>
</organism>
<proteinExistence type="predicted"/>
<name>A0A7S9IL52_SACSO</name>
<accession>A0A7S9IL52</accession>
<protein>
    <submittedName>
        <fullName evidence="1">Uncharacterized protein</fullName>
    </submittedName>
</protein>
<sequence length="65" mass="7481">MGGLIQQYLTFYNTSKIMLYNPVDNITIIIPAPYNQISIIPCQFSIPTYYPLVTYLKKTNNTFPS</sequence>